<reference evidence="1 2" key="1">
    <citation type="submission" date="2023-07" db="EMBL/GenBank/DDBJ databases">
        <title>Genomic Encyclopedia of Type Strains, Phase IV (KMG-IV): sequencing the most valuable type-strain genomes for metagenomic binning, comparative biology and taxonomic classification.</title>
        <authorList>
            <person name="Goeker M."/>
        </authorList>
    </citation>
    <scope>NUCLEOTIDE SEQUENCE [LARGE SCALE GENOMIC DNA]</scope>
    <source>
        <strain evidence="1 2">DSM 9768</strain>
    </source>
</reference>
<dbReference type="InterPro" id="IPR052159">
    <property type="entry name" value="Competence_DNA_uptake"/>
</dbReference>
<dbReference type="InterPro" id="IPR036866">
    <property type="entry name" value="RibonucZ/Hydroxyglut_hydro"/>
</dbReference>
<dbReference type="GO" id="GO:0016787">
    <property type="term" value="F:hydrolase activity"/>
    <property type="evidence" value="ECO:0007669"/>
    <property type="project" value="UniProtKB-KW"/>
</dbReference>
<accession>A0ABU0A513</accession>
<dbReference type="Proteomes" id="UP001230005">
    <property type="component" value="Unassembled WGS sequence"/>
</dbReference>
<protein>
    <submittedName>
        <fullName evidence="1">Beta-lactamase superfamily II metal-dependent hydrolase</fullName>
    </submittedName>
</protein>
<dbReference type="EMBL" id="JAUSUG010000028">
    <property type="protein sequence ID" value="MDQ0257440.1"/>
    <property type="molecule type" value="Genomic_DNA"/>
</dbReference>
<sequence>MSTIYLLSVVPSFALADKVELNLTRNEVAYTFFDLTHGEATLIQGINDQSVLINTGHSDSEDELKERLDMYNVSSIDTLVLTSKQIEYIGNLPWLLTNYSVDTIFIPKSLESNFASILSNFDIEISLFEKGDKYSLLNGLNIEVLYVEERKGTDEGGCAFFIQHHDQKLLYMTIANPYVEEELVKEYDLKSTMFKVPDFGSDRGTSDSLLEEVDPQIAVIFRNGEDQPSSFVLERLQETWIDIYQTSRIGTVTIKCNDEDYEVITVRPSKENILPNSWLTRNKRT</sequence>
<evidence type="ECO:0000313" key="2">
    <source>
        <dbReference type="Proteomes" id="UP001230005"/>
    </source>
</evidence>
<dbReference type="SUPFAM" id="SSF56281">
    <property type="entry name" value="Metallo-hydrolase/oxidoreductase"/>
    <property type="match status" value="1"/>
</dbReference>
<keyword evidence="1" id="KW-0378">Hydrolase</keyword>
<keyword evidence="2" id="KW-1185">Reference proteome</keyword>
<comment type="caution">
    <text evidence="1">The sequence shown here is derived from an EMBL/GenBank/DDBJ whole genome shotgun (WGS) entry which is preliminary data.</text>
</comment>
<dbReference type="PANTHER" id="PTHR30619:SF1">
    <property type="entry name" value="RECOMBINATION PROTEIN 2"/>
    <property type="match status" value="1"/>
</dbReference>
<name>A0ABU0A513_9BACI</name>
<organism evidence="1 2">
    <name type="scientific">Evansella vedderi</name>
    <dbReference type="NCBI Taxonomy" id="38282"/>
    <lineage>
        <taxon>Bacteria</taxon>
        <taxon>Bacillati</taxon>
        <taxon>Bacillota</taxon>
        <taxon>Bacilli</taxon>
        <taxon>Bacillales</taxon>
        <taxon>Bacillaceae</taxon>
        <taxon>Evansella</taxon>
    </lineage>
</organism>
<gene>
    <name evidence="1" type="ORF">J2S74_004898</name>
</gene>
<evidence type="ECO:0000313" key="1">
    <source>
        <dbReference type="EMBL" id="MDQ0257440.1"/>
    </source>
</evidence>
<proteinExistence type="predicted"/>
<dbReference type="RefSeq" id="WP_307331160.1">
    <property type="nucleotide sequence ID" value="NZ_JAUSUG010000028.1"/>
</dbReference>
<dbReference type="Gene3D" id="3.60.15.10">
    <property type="entry name" value="Ribonuclease Z/Hydroxyacylglutathione hydrolase-like"/>
    <property type="match status" value="1"/>
</dbReference>
<dbReference type="PANTHER" id="PTHR30619">
    <property type="entry name" value="DNA INTERNALIZATION/COMPETENCE PROTEIN COMEC/REC2"/>
    <property type="match status" value="1"/>
</dbReference>